<evidence type="ECO:0000313" key="1">
    <source>
        <dbReference type="EMBL" id="KKK68960.1"/>
    </source>
</evidence>
<organism evidence="1">
    <name type="scientific">marine sediment metagenome</name>
    <dbReference type="NCBI Taxonomy" id="412755"/>
    <lineage>
        <taxon>unclassified sequences</taxon>
        <taxon>metagenomes</taxon>
        <taxon>ecological metagenomes</taxon>
    </lineage>
</organism>
<reference evidence="1" key="1">
    <citation type="journal article" date="2015" name="Nature">
        <title>Complex archaea that bridge the gap between prokaryotes and eukaryotes.</title>
        <authorList>
            <person name="Spang A."/>
            <person name="Saw J.H."/>
            <person name="Jorgensen S.L."/>
            <person name="Zaremba-Niedzwiedzka K."/>
            <person name="Martijn J."/>
            <person name="Lind A.E."/>
            <person name="van Eijk R."/>
            <person name="Schleper C."/>
            <person name="Guy L."/>
            <person name="Ettema T.J."/>
        </authorList>
    </citation>
    <scope>NUCLEOTIDE SEQUENCE</scope>
</reference>
<comment type="caution">
    <text evidence="1">The sequence shown here is derived from an EMBL/GenBank/DDBJ whole genome shotgun (WGS) entry which is preliminary data.</text>
</comment>
<dbReference type="AlphaFoldDB" id="A0A0F8Y5Q3"/>
<protein>
    <submittedName>
        <fullName evidence="1">Uncharacterized protein</fullName>
    </submittedName>
</protein>
<name>A0A0F8Y5Q3_9ZZZZ</name>
<sequence length="104" mass="11969">INFPIDEVKIVSQELADNYRKRIENAARFHEMYSKEHSLSSPPETVNQYINPGFRTAVDYGPDTRTDEEKARDARVCRAIAEGMRTAREAAASRETEALRYGRY</sequence>
<dbReference type="EMBL" id="LAZR01058889">
    <property type="protein sequence ID" value="KKK68960.1"/>
    <property type="molecule type" value="Genomic_DNA"/>
</dbReference>
<accession>A0A0F8Y5Q3</accession>
<feature type="non-terminal residue" evidence="1">
    <location>
        <position position="1"/>
    </location>
</feature>
<proteinExistence type="predicted"/>
<gene>
    <name evidence="1" type="ORF">LCGC14_2938830</name>
</gene>